<keyword evidence="2" id="KW-0472">Membrane</keyword>
<feature type="signal peptide" evidence="3">
    <location>
        <begin position="1"/>
        <end position="26"/>
    </location>
</feature>
<keyword evidence="2" id="KW-0812">Transmembrane</keyword>
<feature type="region of interest" description="Disordered" evidence="1">
    <location>
        <begin position="161"/>
        <end position="188"/>
    </location>
</feature>
<feature type="region of interest" description="Disordered" evidence="1">
    <location>
        <begin position="353"/>
        <end position="372"/>
    </location>
</feature>
<accession>A0AAV6H1X7</accession>
<feature type="chain" id="PRO_5043574255" evidence="3">
    <location>
        <begin position="27"/>
        <end position="459"/>
    </location>
</feature>
<dbReference type="Proteomes" id="UP000823561">
    <property type="component" value="Chromosome 6"/>
</dbReference>
<feature type="compositionally biased region" description="Polar residues" evidence="1">
    <location>
        <begin position="62"/>
        <end position="82"/>
    </location>
</feature>
<proteinExistence type="predicted"/>
<feature type="region of interest" description="Disordered" evidence="1">
    <location>
        <begin position="62"/>
        <end position="127"/>
    </location>
</feature>
<feature type="region of interest" description="Disordered" evidence="1">
    <location>
        <begin position="440"/>
        <end position="459"/>
    </location>
</feature>
<evidence type="ECO:0000313" key="5">
    <source>
        <dbReference type="Proteomes" id="UP000823561"/>
    </source>
</evidence>
<feature type="region of interest" description="Disordered" evidence="1">
    <location>
        <begin position="393"/>
        <end position="427"/>
    </location>
</feature>
<evidence type="ECO:0000256" key="1">
    <source>
        <dbReference type="SAM" id="MobiDB-lite"/>
    </source>
</evidence>
<evidence type="ECO:0000313" key="4">
    <source>
        <dbReference type="EMBL" id="KAG5279972.1"/>
    </source>
</evidence>
<evidence type="ECO:0000256" key="2">
    <source>
        <dbReference type="SAM" id="Phobius"/>
    </source>
</evidence>
<feature type="compositionally biased region" description="Basic and acidic residues" evidence="1">
    <location>
        <begin position="396"/>
        <end position="416"/>
    </location>
</feature>
<feature type="compositionally biased region" description="Polar residues" evidence="1">
    <location>
        <begin position="161"/>
        <end position="173"/>
    </location>
</feature>
<keyword evidence="5" id="KW-1185">Reference proteome</keyword>
<gene>
    <name evidence="4" type="ORF">AALO_G00083550</name>
</gene>
<sequence>MVLYAQRRKMVWTLLSVGFCVFHVLAESTLSSLLNVNNTMATPGVNKTNDRPPIQQQVTASFTSPEEHNATQSTGSGPTTAQWHAGPQPTPSPSPLGIEVTQGHLEAAGSSQPASPGPEWGITEGQTDSAPFEQTTIIDRSVNYTTASEAALTQGLGHTHFSLSHSKNSTQAGPDSMESEVRTDSMTTQNTRRYDANANMTLRVHLKLTTDRVPRTTTPNSTIFTTLRTVAVTAGPSAALHTPTDIETDTSNISLPVNSTSAPDISIQLRTLTTTTMKMTTGGLRPEDLQTETKTNISGCTEGRPSPCCTRLACFLTIWGLALAASFFLGLNIFLWVRLSAVRKSGRWETDARTRAGGAQRGAATGDNGSLWANPRATVEERVEFWYANGTMTNSSDRHRGPEKERRRDKWSERKGGRMNGSLWPQPKVTMSDITEFWYGRERPTGKNHQTILEEEEAQ</sequence>
<comment type="caution">
    <text evidence="4">The sequence shown here is derived from an EMBL/GenBank/DDBJ whole genome shotgun (WGS) entry which is preliminary data.</text>
</comment>
<name>A0AAV6H1X7_9TELE</name>
<reference evidence="4" key="1">
    <citation type="submission" date="2020-10" db="EMBL/GenBank/DDBJ databases">
        <title>Chromosome-scale genome assembly of the Allis shad, Alosa alosa.</title>
        <authorList>
            <person name="Margot Z."/>
            <person name="Christophe K."/>
            <person name="Cabau C."/>
            <person name="Louis A."/>
            <person name="Berthelot C."/>
            <person name="Parey E."/>
            <person name="Roest Crollius H."/>
            <person name="Montfort J."/>
            <person name="Robinson-Rechavi M."/>
            <person name="Bucao C."/>
            <person name="Bouchez O."/>
            <person name="Gislard M."/>
            <person name="Lluch J."/>
            <person name="Milhes M."/>
            <person name="Lampietro C."/>
            <person name="Lopez Roques C."/>
            <person name="Donnadieu C."/>
            <person name="Braasch I."/>
            <person name="Desvignes T."/>
            <person name="Postlethwait J."/>
            <person name="Bobe J."/>
            <person name="Guiguen Y."/>
        </authorList>
    </citation>
    <scope>NUCLEOTIDE SEQUENCE</scope>
    <source>
        <strain evidence="4">M-15738</strain>
        <tissue evidence="4">Blood</tissue>
    </source>
</reference>
<organism evidence="4 5">
    <name type="scientific">Alosa alosa</name>
    <name type="common">allis shad</name>
    <dbReference type="NCBI Taxonomy" id="278164"/>
    <lineage>
        <taxon>Eukaryota</taxon>
        <taxon>Metazoa</taxon>
        <taxon>Chordata</taxon>
        <taxon>Craniata</taxon>
        <taxon>Vertebrata</taxon>
        <taxon>Euteleostomi</taxon>
        <taxon>Actinopterygii</taxon>
        <taxon>Neopterygii</taxon>
        <taxon>Teleostei</taxon>
        <taxon>Clupei</taxon>
        <taxon>Clupeiformes</taxon>
        <taxon>Clupeoidei</taxon>
        <taxon>Clupeidae</taxon>
        <taxon>Alosa</taxon>
    </lineage>
</organism>
<dbReference type="EMBL" id="JADWDJ010000006">
    <property type="protein sequence ID" value="KAG5279972.1"/>
    <property type="molecule type" value="Genomic_DNA"/>
</dbReference>
<keyword evidence="3" id="KW-0732">Signal</keyword>
<dbReference type="AlphaFoldDB" id="A0AAV6H1X7"/>
<keyword evidence="2" id="KW-1133">Transmembrane helix</keyword>
<feature type="compositionally biased region" description="Low complexity" evidence="1">
    <location>
        <begin position="355"/>
        <end position="367"/>
    </location>
</feature>
<feature type="transmembrane region" description="Helical" evidence="2">
    <location>
        <begin position="316"/>
        <end position="337"/>
    </location>
</feature>
<protein>
    <submittedName>
        <fullName evidence="4">Uncharacterized protein</fullName>
    </submittedName>
</protein>
<evidence type="ECO:0000256" key="3">
    <source>
        <dbReference type="SAM" id="SignalP"/>
    </source>
</evidence>